<dbReference type="GO" id="GO:0005198">
    <property type="term" value="F:structural molecule activity"/>
    <property type="evidence" value="ECO:0007669"/>
    <property type="project" value="InterPro"/>
</dbReference>
<proteinExistence type="predicted"/>
<dbReference type="Pfam" id="PF04451">
    <property type="entry name" value="Capsid_NCLDV"/>
    <property type="match status" value="1"/>
</dbReference>
<name>A0A6C0JA10_9ZZZZ</name>
<feature type="domain" description="Major capsid protein N-terminal" evidence="2">
    <location>
        <begin position="25"/>
        <end position="238"/>
    </location>
</feature>
<evidence type="ECO:0000313" key="3">
    <source>
        <dbReference type="EMBL" id="QHU02645.1"/>
    </source>
</evidence>
<dbReference type="InterPro" id="IPR016112">
    <property type="entry name" value="VP_dsDNA_II"/>
</dbReference>
<reference evidence="3" key="1">
    <citation type="journal article" date="2020" name="Nature">
        <title>Giant virus diversity and host interactions through global metagenomics.</title>
        <authorList>
            <person name="Schulz F."/>
            <person name="Roux S."/>
            <person name="Paez-Espino D."/>
            <person name="Jungbluth S."/>
            <person name="Walsh D.A."/>
            <person name="Denef V.J."/>
            <person name="McMahon K.D."/>
            <person name="Konstantinidis K.T."/>
            <person name="Eloe-Fadrosh E.A."/>
            <person name="Kyrpides N.C."/>
            <person name="Woyke T."/>
        </authorList>
    </citation>
    <scope>NUCLEOTIDE SEQUENCE</scope>
    <source>
        <strain evidence="3">GVMAG-M-3300025880-76</strain>
    </source>
</reference>
<dbReference type="InterPro" id="IPR007542">
    <property type="entry name" value="MCP_C"/>
</dbReference>
<dbReference type="EMBL" id="MN740361">
    <property type="protein sequence ID" value="QHU02645.1"/>
    <property type="molecule type" value="Genomic_DNA"/>
</dbReference>
<sequence length="560" mass="64894">MAGGFLNLVANGNQNIILNGNPTKTFFKAKYAKHTNFGMQRFRIDYNGLRTLRLTEESHFEFKIPRYSDLLMDTFIVITLPNIWSPISPPRTEDEQWVGYDFKWIENIGFELIKEISISVGGQVLQKYSGSYLRNTINRDADDTKKKLLNEMIGNTSEFYDPANSNERNNAYPCAFYTDSVTGAHPSIGSRKLYIPLNSWFMGSSKVAFPLIALQYNELVINVTMRPIHELYTVRDVRDHTNLYPYIQPNYTSNYMQFYRFLQTPPSVELNAEDYEDKRTLWNADIHLLGTYAFLSDDESRTMSKQSHSYLVKDVQTYTFKNVTGTKRLELESNGLVSSWMFYFQRSDINLRNEWSNQTNWPYNFQPYNVSFAPAIGNYKYPSYDVSSNYFESYYKNGFGPGINPNGQNTSLMMTGNYTPQNDKEILKEFGVLLDGNFRENRMDRGVFEYIEPYTHSQGSSKDGCYFYNFCLNTDPKEYQPSGAINMAHFKKVELEVSTISPPLDENAELLTICDDAGNVIGVNKPTWNIYQYNYDFIVHEERFNVINFQSGQCALMFAR</sequence>
<dbReference type="Gene3D" id="2.70.9.20">
    <property type="entry name" value="Major capsid protein Vp54"/>
    <property type="match status" value="1"/>
</dbReference>
<dbReference type="Pfam" id="PF16903">
    <property type="entry name" value="Capsid_N"/>
    <property type="match status" value="1"/>
</dbReference>
<dbReference type="AlphaFoldDB" id="A0A6C0JA10"/>
<feature type="domain" description="Major capsid protein C-terminal" evidence="1">
    <location>
        <begin position="299"/>
        <end position="553"/>
    </location>
</feature>
<protein>
    <recommendedName>
        <fullName evidence="4">Major capsid protein N-terminal domain-containing protein</fullName>
    </recommendedName>
</protein>
<organism evidence="3">
    <name type="scientific">viral metagenome</name>
    <dbReference type="NCBI Taxonomy" id="1070528"/>
    <lineage>
        <taxon>unclassified sequences</taxon>
        <taxon>metagenomes</taxon>
        <taxon>organismal metagenomes</taxon>
    </lineage>
</organism>
<dbReference type="SUPFAM" id="SSF49749">
    <property type="entry name" value="Group II dsDNA viruses VP"/>
    <property type="match status" value="2"/>
</dbReference>
<dbReference type="Gene3D" id="2.70.9.10">
    <property type="entry name" value="Adenovirus Type 2 Hexon, domain 4"/>
    <property type="match status" value="1"/>
</dbReference>
<evidence type="ECO:0000259" key="2">
    <source>
        <dbReference type="Pfam" id="PF16903"/>
    </source>
</evidence>
<accession>A0A6C0JA10</accession>
<dbReference type="InterPro" id="IPR031654">
    <property type="entry name" value="Capsid_N"/>
</dbReference>
<evidence type="ECO:0000259" key="1">
    <source>
        <dbReference type="Pfam" id="PF04451"/>
    </source>
</evidence>
<evidence type="ECO:0008006" key="4">
    <source>
        <dbReference type="Google" id="ProtNLM"/>
    </source>
</evidence>
<dbReference type="InterPro" id="IPR038519">
    <property type="entry name" value="MCP_C_sf"/>
</dbReference>